<dbReference type="EMBL" id="JAACXV010000174">
    <property type="protein sequence ID" value="KAF7282434.1"/>
    <property type="molecule type" value="Genomic_DNA"/>
</dbReference>
<dbReference type="GO" id="GO:0005783">
    <property type="term" value="C:endoplasmic reticulum"/>
    <property type="evidence" value="ECO:0007669"/>
    <property type="project" value="TreeGrafter"/>
</dbReference>
<organism evidence="5 6">
    <name type="scientific">Rhynchophorus ferrugineus</name>
    <name type="common">Red palm weevil</name>
    <name type="synonym">Curculio ferrugineus</name>
    <dbReference type="NCBI Taxonomy" id="354439"/>
    <lineage>
        <taxon>Eukaryota</taxon>
        <taxon>Metazoa</taxon>
        <taxon>Ecdysozoa</taxon>
        <taxon>Arthropoda</taxon>
        <taxon>Hexapoda</taxon>
        <taxon>Insecta</taxon>
        <taxon>Pterygota</taxon>
        <taxon>Neoptera</taxon>
        <taxon>Endopterygota</taxon>
        <taxon>Coleoptera</taxon>
        <taxon>Polyphaga</taxon>
        <taxon>Cucujiformia</taxon>
        <taxon>Curculionidae</taxon>
        <taxon>Dryophthorinae</taxon>
        <taxon>Rhynchophorus</taxon>
    </lineage>
</organism>
<comment type="similarity">
    <text evidence="1">Belongs to the cytochrome b5 family. MAPR subfamily.</text>
</comment>
<evidence type="ECO:0000259" key="4">
    <source>
        <dbReference type="SMART" id="SM01117"/>
    </source>
</evidence>
<dbReference type="Pfam" id="PF00173">
    <property type="entry name" value="Cyt-b5"/>
    <property type="match status" value="1"/>
</dbReference>
<gene>
    <name evidence="5" type="ORF">GWI33_002664</name>
</gene>
<feature type="region of interest" description="Disordered" evidence="2">
    <location>
        <begin position="168"/>
        <end position="189"/>
    </location>
</feature>
<name>A0A834ML77_RHYFE</name>
<comment type="caution">
    <text evidence="5">The sequence shown here is derived from an EMBL/GenBank/DDBJ whole genome shotgun (WGS) entry which is preliminary data.</text>
</comment>
<dbReference type="Proteomes" id="UP000625711">
    <property type="component" value="Unassembled WGS sequence"/>
</dbReference>
<evidence type="ECO:0000313" key="6">
    <source>
        <dbReference type="Proteomes" id="UP000625711"/>
    </source>
</evidence>
<keyword evidence="3" id="KW-0812">Transmembrane</keyword>
<dbReference type="GO" id="GO:0016020">
    <property type="term" value="C:membrane"/>
    <property type="evidence" value="ECO:0007669"/>
    <property type="project" value="TreeGrafter"/>
</dbReference>
<dbReference type="InterPro" id="IPR050577">
    <property type="entry name" value="MAPR/NEUFC/NENF-like"/>
</dbReference>
<dbReference type="InterPro" id="IPR001199">
    <property type="entry name" value="Cyt_B5-like_heme/steroid-bd"/>
</dbReference>
<reference evidence="5" key="1">
    <citation type="submission" date="2020-08" db="EMBL/GenBank/DDBJ databases">
        <title>Genome sequencing and assembly of the red palm weevil Rhynchophorus ferrugineus.</title>
        <authorList>
            <person name="Dias G.B."/>
            <person name="Bergman C.M."/>
            <person name="Manee M."/>
        </authorList>
    </citation>
    <scope>NUCLEOTIDE SEQUENCE</scope>
    <source>
        <strain evidence="5">AA-2017</strain>
        <tissue evidence="5">Whole larva</tissue>
    </source>
</reference>
<dbReference type="AlphaFoldDB" id="A0A834ML77"/>
<feature type="domain" description="Cytochrome b5 heme-binding" evidence="4">
    <location>
        <begin position="67"/>
        <end position="164"/>
    </location>
</feature>
<dbReference type="Gene3D" id="3.10.120.10">
    <property type="entry name" value="Cytochrome b5-like heme/steroid binding domain"/>
    <property type="match status" value="1"/>
</dbReference>
<dbReference type="SMART" id="SM01117">
    <property type="entry name" value="Cyt-b5"/>
    <property type="match status" value="1"/>
</dbReference>
<feature type="transmembrane region" description="Helical" evidence="3">
    <location>
        <begin position="23"/>
        <end position="43"/>
    </location>
</feature>
<evidence type="ECO:0000256" key="2">
    <source>
        <dbReference type="SAM" id="MobiDB-lite"/>
    </source>
</evidence>
<evidence type="ECO:0000256" key="1">
    <source>
        <dbReference type="ARBA" id="ARBA00038357"/>
    </source>
</evidence>
<accession>A0A834ML77</accession>
<evidence type="ECO:0000256" key="3">
    <source>
        <dbReference type="SAM" id="Phobius"/>
    </source>
</evidence>
<keyword evidence="6" id="KW-1185">Reference proteome</keyword>
<keyword evidence="3" id="KW-1133">Transmembrane helix</keyword>
<dbReference type="PANTHER" id="PTHR10281">
    <property type="entry name" value="MEMBRANE-ASSOCIATED PROGESTERONE RECEPTOR COMPONENT-RELATED"/>
    <property type="match status" value="1"/>
</dbReference>
<dbReference type="SUPFAM" id="SSF55856">
    <property type="entry name" value="Cytochrome b5-like heme/steroid binding domain"/>
    <property type="match status" value="1"/>
</dbReference>
<evidence type="ECO:0000313" key="5">
    <source>
        <dbReference type="EMBL" id="KAF7282434.1"/>
    </source>
</evidence>
<sequence>MSEETKQSEEPRSFPGFILTEMFLSPVNVALLGLIIFLVFRIIKSRQEEQRTEPEEKPLPKLKKRDFTIQELKKFDGTQDDGRVLIAVNGKVYDVTKGKRFYGPGGPYSAFAGCDASRGLATFNVTPAGDQYDDLSDLSTIEMESVREWESQFKDKYEFVGRLLKPGEEPINYSDEEDDIQNLEKTKDE</sequence>
<dbReference type="FunFam" id="3.10.120.10:FF:000003">
    <property type="entry name" value="membrane-associated progesterone receptor component 1"/>
    <property type="match status" value="1"/>
</dbReference>
<dbReference type="PANTHER" id="PTHR10281:SF106">
    <property type="entry name" value="IP06960P-RELATED"/>
    <property type="match status" value="1"/>
</dbReference>
<dbReference type="OrthoDB" id="547796at2759"/>
<dbReference type="InterPro" id="IPR036400">
    <property type="entry name" value="Cyt_B5-like_heme/steroid_sf"/>
</dbReference>
<proteinExistence type="inferred from homology"/>
<protein>
    <recommendedName>
        <fullName evidence="4">Cytochrome b5 heme-binding domain-containing protein</fullName>
    </recommendedName>
</protein>
<keyword evidence="3" id="KW-0472">Membrane</keyword>